<feature type="domain" description="SpaA-like prealbumin fold" evidence="1">
    <location>
        <begin position="214"/>
        <end position="277"/>
    </location>
</feature>
<reference evidence="2" key="1">
    <citation type="submission" date="2020-05" db="EMBL/GenBank/DDBJ databases">
        <authorList>
            <person name="Chiriac C."/>
            <person name="Salcher M."/>
            <person name="Ghai R."/>
            <person name="Kavagutti S V."/>
        </authorList>
    </citation>
    <scope>NUCLEOTIDE SEQUENCE</scope>
</reference>
<evidence type="ECO:0000313" key="2">
    <source>
        <dbReference type="EMBL" id="CAB4879257.1"/>
    </source>
</evidence>
<evidence type="ECO:0000259" key="1">
    <source>
        <dbReference type="Pfam" id="PF20674"/>
    </source>
</evidence>
<dbReference type="EMBL" id="CAFBLU010000023">
    <property type="protein sequence ID" value="CAB4879257.1"/>
    <property type="molecule type" value="Genomic_DNA"/>
</dbReference>
<proteinExistence type="predicted"/>
<dbReference type="AlphaFoldDB" id="A0A6J7E838"/>
<dbReference type="InterPro" id="IPR048834">
    <property type="entry name" value="SpaA_pre-album"/>
</dbReference>
<dbReference type="Pfam" id="PF20674">
    <property type="entry name" value="SpaA_3"/>
    <property type="match status" value="2"/>
</dbReference>
<feature type="domain" description="SpaA-like prealbumin fold" evidence="1">
    <location>
        <begin position="124"/>
        <end position="174"/>
    </location>
</feature>
<sequence length="792" mass="82507">MFGRRVAYVVGAFASLFALLGLVSATTAAIKGGNHGLGIVRVSEAPQPPDPVYWGTGSTKPDSEARARRVSQGAGARLSIVTKVAGIDTGDRFNLVLDGSVISRGVGGSPSRWSDQVPAGAHRLGESTNGAASLGDYLTGARCRQGRTEIPIDQSSGELNLEAGQDVHCTVTNHRKTATISLRSRVVPPSRGVRFDLTLDTAVVAPDVRTGATTKPVQVVTGRHAVSSIASNGAQAARYEPSTSCKAGNGNVPLDAATGELVLTKAGQSIVCTVTNRRREGFLTVTHRMHPAGDTSRADVFVNGRLRSRGLPSGGSVERIKVEPGTNRLQLAASGFGTAAFYTTTRCRNGRTPVQIDGNGYLYVRANQEVLCTVTRRKQPAELTIANRVHGPGVGAAKVAFRLDGKPVGKEALGNGGTVGPLRLASGRHLIAEVGVSPTHDLSLFRQSTSCSSQSGAVAVTGGGVDLPAGEKVTCTVINIRRAGTLRVLPVVAGPFEHGTHFVPVIDGRAASVSGAPEVRHRVGTGLHSVAVAPGSRASDPLRFRRTVECYDASGGKPTAGDGRVYVGEGQDVVCRITSTRFAGTLAITTRSDWRGTAPATSGSFRTTLDGLIPARRQGNPAQGHGALVVSSGWHRLGRVAAAEIDPNGFKLSIACYDGRGQPVRVLARRVWVGVNQSVRCTLRNTRKTGTLTVVSLLKFPSPVPAAPALFGLLVGSQGGRLGSQRGESSGPMVVPAGLVTVDPHSEGAVAADGFRRNTTCVDGDSRRLELIGAQVMVGFGQHVTCRVTSAR</sequence>
<organism evidence="2">
    <name type="scientific">freshwater metagenome</name>
    <dbReference type="NCBI Taxonomy" id="449393"/>
    <lineage>
        <taxon>unclassified sequences</taxon>
        <taxon>metagenomes</taxon>
        <taxon>ecological metagenomes</taxon>
    </lineage>
</organism>
<accession>A0A6J7E838</accession>
<protein>
    <submittedName>
        <fullName evidence="2">Unannotated protein</fullName>
    </submittedName>
</protein>
<name>A0A6J7E838_9ZZZZ</name>
<gene>
    <name evidence="2" type="ORF">UFOPK3444_01237</name>
</gene>